<organism evidence="1 2">
    <name type="scientific">Hyalomma asiaticum</name>
    <name type="common">Tick</name>
    <dbReference type="NCBI Taxonomy" id="266040"/>
    <lineage>
        <taxon>Eukaryota</taxon>
        <taxon>Metazoa</taxon>
        <taxon>Ecdysozoa</taxon>
        <taxon>Arthropoda</taxon>
        <taxon>Chelicerata</taxon>
        <taxon>Arachnida</taxon>
        <taxon>Acari</taxon>
        <taxon>Parasitiformes</taxon>
        <taxon>Ixodida</taxon>
        <taxon>Ixodoidea</taxon>
        <taxon>Ixodidae</taxon>
        <taxon>Hyalomminae</taxon>
        <taxon>Hyalomma</taxon>
    </lineage>
</organism>
<protein>
    <submittedName>
        <fullName evidence="1">Uncharacterized protein</fullName>
    </submittedName>
</protein>
<comment type="caution">
    <text evidence="1">The sequence shown here is derived from an EMBL/GenBank/DDBJ whole genome shotgun (WGS) entry which is preliminary data.</text>
</comment>
<name>A0ACB7TLS8_HYAAI</name>
<reference evidence="1" key="1">
    <citation type="submission" date="2020-05" db="EMBL/GenBank/DDBJ databases">
        <title>Large-scale comparative analyses of tick genomes elucidate their genetic diversity and vector capacities.</title>
        <authorList>
            <person name="Jia N."/>
            <person name="Wang J."/>
            <person name="Shi W."/>
            <person name="Du L."/>
            <person name="Sun Y."/>
            <person name="Zhan W."/>
            <person name="Jiang J."/>
            <person name="Wang Q."/>
            <person name="Zhang B."/>
            <person name="Ji P."/>
            <person name="Sakyi L.B."/>
            <person name="Cui X."/>
            <person name="Yuan T."/>
            <person name="Jiang B."/>
            <person name="Yang W."/>
            <person name="Lam T.T.-Y."/>
            <person name="Chang Q."/>
            <person name="Ding S."/>
            <person name="Wang X."/>
            <person name="Zhu J."/>
            <person name="Ruan X."/>
            <person name="Zhao L."/>
            <person name="Wei J."/>
            <person name="Que T."/>
            <person name="Du C."/>
            <person name="Cheng J."/>
            <person name="Dai P."/>
            <person name="Han X."/>
            <person name="Huang E."/>
            <person name="Gao Y."/>
            <person name="Liu J."/>
            <person name="Shao H."/>
            <person name="Ye R."/>
            <person name="Li L."/>
            <person name="Wei W."/>
            <person name="Wang X."/>
            <person name="Wang C."/>
            <person name="Yang T."/>
            <person name="Huo Q."/>
            <person name="Li W."/>
            <person name="Guo W."/>
            <person name="Chen H."/>
            <person name="Zhou L."/>
            <person name="Ni X."/>
            <person name="Tian J."/>
            <person name="Zhou Y."/>
            <person name="Sheng Y."/>
            <person name="Liu T."/>
            <person name="Pan Y."/>
            <person name="Xia L."/>
            <person name="Li J."/>
            <person name="Zhao F."/>
            <person name="Cao W."/>
        </authorList>
    </citation>
    <scope>NUCLEOTIDE SEQUENCE</scope>
    <source>
        <strain evidence="1">Hyas-2018</strain>
    </source>
</reference>
<accession>A0ACB7TLS8</accession>
<dbReference type="EMBL" id="CM023481">
    <property type="protein sequence ID" value="KAH6947933.1"/>
    <property type="molecule type" value="Genomic_DNA"/>
</dbReference>
<proteinExistence type="predicted"/>
<sequence length="230" mass="25271">MADAGAAKSGFLPIPWSSFYSVKKHVKTQEPAERLLELIADGNVSDIGGSDEEDAALEVTDACVSADFTAVAEDEDAAEEETRAAEEIDDRGDIFAPDEVDTMTLFNYFSRCPEEGCGKAYYSSNTLASHLRVHQHRPEELCCPFPECGRAFGRACKLRLHLRQHTGERPYACPYVFAEQFQWAGTPGSAAAPLYVTTTLTELRHRTLDDFDSGTSLATSSSPLNRMSIF</sequence>
<evidence type="ECO:0000313" key="2">
    <source>
        <dbReference type="Proteomes" id="UP000821845"/>
    </source>
</evidence>
<gene>
    <name evidence="1" type="ORF">HPB50_022109</name>
</gene>
<dbReference type="Proteomes" id="UP000821845">
    <property type="component" value="Chromosome 1"/>
</dbReference>
<keyword evidence="2" id="KW-1185">Reference proteome</keyword>
<evidence type="ECO:0000313" key="1">
    <source>
        <dbReference type="EMBL" id="KAH6947933.1"/>
    </source>
</evidence>